<keyword evidence="2" id="KW-0472">Membrane</keyword>
<dbReference type="Pfam" id="PF23357">
    <property type="entry name" value="DUF7088"/>
    <property type="match status" value="1"/>
</dbReference>
<dbReference type="EMBL" id="UINC01001054">
    <property type="protein sequence ID" value="SUZ69183.1"/>
    <property type="molecule type" value="Genomic_DNA"/>
</dbReference>
<dbReference type="InterPro" id="IPR055396">
    <property type="entry name" value="DUF7088"/>
</dbReference>
<protein>
    <submittedName>
        <fullName evidence="5">Uncharacterized protein</fullName>
    </submittedName>
</protein>
<evidence type="ECO:0000256" key="2">
    <source>
        <dbReference type="SAM" id="Phobius"/>
    </source>
</evidence>
<feature type="compositionally biased region" description="Acidic residues" evidence="1">
    <location>
        <begin position="434"/>
        <end position="443"/>
    </location>
</feature>
<evidence type="ECO:0000256" key="1">
    <source>
        <dbReference type="SAM" id="MobiDB-lite"/>
    </source>
</evidence>
<feature type="transmembrane region" description="Helical" evidence="2">
    <location>
        <begin position="649"/>
        <end position="667"/>
    </location>
</feature>
<organism evidence="5">
    <name type="scientific">marine metagenome</name>
    <dbReference type="NCBI Taxonomy" id="408172"/>
    <lineage>
        <taxon>unclassified sequences</taxon>
        <taxon>metagenomes</taxon>
        <taxon>ecological metagenomes</taxon>
    </lineage>
</organism>
<dbReference type="Pfam" id="PF09822">
    <property type="entry name" value="ABC_transp_aux"/>
    <property type="match status" value="1"/>
</dbReference>
<dbReference type="InterPro" id="IPR019196">
    <property type="entry name" value="ABC_transp_unknown"/>
</dbReference>
<dbReference type="AlphaFoldDB" id="A0A381PUR5"/>
<name>A0A381PUR5_9ZZZZ</name>
<gene>
    <name evidence="5" type="ORF">METZ01_LOCUS22037</name>
</gene>
<proteinExistence type="predicted"/>
<reference evidence="5" key="1">
    <citation type="submission" date="2018-05" db="EMBL/GenBank/DDBJ databases">
        <authorList>
            <person name="Lanie J.A."/>
            <person name="Ng W.-L."/>
            <person name="Kazmierczak K.M."/>
            <person name="Andrzejewski T.M."/>
            <person name="Davidsen T.M."/>
            <person name="Wayne K.J."/>
            <person name="Tettelin H."/>
            <person name="Glass J.I."/>
            <person name="Rusch D."/>
            <person name="Podicherti R."/>
            <person name="Tsui H.-C.T."/>
            <person name="Winkler M.E."/>
        </authorList>
    </citation>
    <scope>NUCLEOTIDE SEQUENCE</scope>
</reference>
<keyword evidence="2" id="KW-1133">Transmembrane helix</keyword>
<feature type="domain" description="ABC-type uncharacterised transport system" evidence="3">
    <location>
        <begin position="185"/>
        <end position="533"/>
    </location>
</feature>
<evidence type="ECO:0000259" key="4">
    <source>
        <dbReference type="Pfam" id="PF23357"/>
    </source>
</evidence>
<keyword evidence="2" id="KW-0812">Transmembrane</keyword>
<evidence type="ECO:0000259" key="3">
    <source>
        <dbReference type="Pfam" id="PF09822"/>
    </source>
</evidence>
<sequence>MNTKSLFSSLGLAGIAVGLVLCVAIISLLPSHLRIDLTEDDLYSLSDGTRNIVANLERPVELMFFYSDSATEDIPQIRSFATRVQELLREIEIASSGNLRLSMIDPEPFSEDEDVATQFGIQSVPVSQGGEEIYFGLVVTHDSGEDVPFGMQVSETMPLIRPDQEEFLEYEVIKMITKVNNPDLPVVGLLTQLDIDGGFDPVRGQATAPWIVMEYIRQLYEVRRIDIDGNHIDEEIDILMVVHPQDLPEQMLYAIDQHIMRSGALMLFLDPSADSMITQSPQGTLIPAGMSSELPKLLDAWGITFENDKVLTDNELALRVVMGQAQRPSPHLGMLGVQRNYLAQDNIITNRLEAINFSSAGAVSQVEGAITSFEPLIESSTDAMLMDASLLENVADPSVLFDEFVSSEQSYVLAARVSGDFGSAFPDGRPVVQEEGEETEDGTIDTTNNAASENSALAQEIIDSEENGDGIVEADAEEEELPEHITATTGAANIVVFADTDFLSDRMWVQVAQFLGRRIPQPFANNADLIINALDNLSGSADLVSIRSRGRYSRPFTRVLNLQREADDRLRTEEGELLSRLAETESSLAELNQAEDGELVGQITPEIQSEIDRFNVELLETRRRLRDVQYQLTEDIERLGANLKAIDTALVPILLTIVLLMMHYVRIQRRKTLK</sequence>
<feature type="region of interest" description="Disordered" evidence="1">
    <location>
        <begin position="425"/>
        <end position="449"/>
    </location>
</feature>
<evidence type="ECO:0000313" key="5">
    <source>
        <dbReference type="EMBL" id="SUZ69183.1"/>
    </source>
</evidence>
<feature type="domain" description="DUF7088" evidence="4">
    <location>
        <begin position="39"/>
        <end position="140"/>
    </location>
</feature>
<accession>A0A381PUR5</accession>